<dbReference type="KEGG" id="paby:Ga0080574_TMP4783"/>
<feature type="transmembrane region" description="Helical" evidence="1">
    <location>
        <begin position="32"/>
        <end position="54"/>
    </location>
</feature>
<organism evidence="2 3">
    <name type="scientific">Salipiger abyssi</name>
    <dbReference type="NCBI Taxonomy" id="1250539"/>
    <lineage>
        <taxon>Bacteria</taxon>
        <taxon>Pseudomonadati</taxon>
        <taxon>Pseudomonadota</taxon>
        <taxon>Alphaproteobacteria</taxon>
        <taxon>Rhodobacterales</taxon>
        <taxon>Roseobacteraceae</taxon>
        <taxon>Salipiger</taxon>
    </lineage>
</organism>
<gene>
    <name evidence="2" type="ORF">Ga0080574_TMP4783</name>
</gene>
<name>A0A1P8V0G8_9RHOB</name>
<protein>
    <recommendedName>
        <fullName evidence="4">CTP synthetase</fullName>
    </recommendedName>
</protein>
<evidence type="ECO:0000313" key="2">
    <source>
        <dbReference type="EMBL" id="APZ55117.1"/>
    </source>
</evidence>
<dbReference type="AlphaFoldDB" id="A0A1P8V0G8"/>
<sequence>MLRLAGILYSLIGTTLAGSFMIAALVTGYDTLIPIVASAAAGAVVALPVTWYVARAIYSPS</sequence>
<dbReference type="OrthoDB" id="7510999at2"/>
<reference evidence="2 3" key="1">
    <citation type="submission" date="2016-04" db="EMBL/GenBank/DDBJ databases">
        <title>Deep-sea bacteria in the southern Pacific.</title>
        <authorList>
            <person name="Tang K."/>
        </authorList>
    </citation>
    <scope>NUCLEOTIDE SEQUENCE [LARGE SCALE GENOMIC DNA]</scope>
    <source>
        <strain evidence="2 3">JLT2014</strain>
    </source>
</reference>
<evidence type="ECO:0008006" key="4">
    <source>
        <dbReference type="Google" id="ProtNLM"/>
    </source>
</evidence>
<feature type="transmembrane region" description="Helical" evidence="1">
    <location>
        <begin position="7"/>
        <end position="26"/>
    </location>
</feature>
<keyword evidence="1" id="KW-0812">Transmembrane</keyword>
<evidence type="ECO:0000256" key="1">
    <source>
        <dbReference type="SAM" id="Phobius"/>
    </source>
</evidence>
<dbReference type="Proteomes" id="UP000187059">
    <property type="component" value="Chromosome"/>
</dbReference>
<keyword evidence="1" id="KW-1133">Transmembrane helix</keyword>
<dbReference type="STRING" id="1250539.Ga0080574_TMP4783"/>
<dbReference type="RefSeq" id="WP_076705562.1">
    <property type="nucleotide sequence ID" value="NZ_CP015093.1"/>
</dbReference>
<evidence type="ECO:0000313" key="3">
    <source>
        <dbReference type="Proteomes" id="UP000187059"/>
    </source>
</evidence>
<proteinExistence type="predicted"/>
<keyword evidence="1" id="KW-0472">Membrane</keyword>
<dbReference type="EMBL" id="CP015093">
    <property type="protein sequence ID" value="APZ55117.1"/>
    <property type="molecule type" value="Genomic_DNA"/>
</dbReference>
<accession>A0A1P8V0G8</accession>
<keyword evidence="3" id="KW-1185">Reference proteome</keyword>